<comment type="caution">
    <text evidence="1">The sequence shown here is derived from an EMBL/GenBank/DDBJ whole genome shotgun (WGS) entry which is preliminary data.</text>
</comment>
<dbReference type="Proteomes" id="UP000321103">
    <property type="component" value="Unassembled WGS sequence"/>
</dbReference>
<gene>
    <name evidence="1" type="ORF">KTU01_34630</name>
</gene>
<sequence length="329" mass="35735">MRWRGSKKGGRRPVTSSDPVAAAIDAAAAGGPLVARHPDVVPRVEELPEWVDVHDSDDIDGFNTVVWFDDEIGCYCDPYDDGLDQALADQPGVKAILAEDREVVYLRTRLAIDDVKAAVIRAVVEVNRSPRDPASTDVLSTEAVDQLATAVRPLLEQAGFANTPTGPRYFYREGSNGFVQSIAVTPGVGTSGDGTSYAGLVWVMSGTHVPGFGRDIPSRPDRVAPAHCGQPAYHWVTPTVDALTRVLHDEVLPVLNVTRGRAELAAWVGGDPTRVPVPNHRPTYARLFAQWGLVDQAARVVAHVDEHERCLRDHRDTVAARELIRAARP</sequence>
<evidence type="ECO:0000313" key="2">
    <source>
        <dbReference type="Proteomes" id="UP000321103"/>
    </source>
</evidence>
<organism evidence="1 2">
    <name type="scientific">Kocuria turfanensis</name>
    <dbReference type="NCBI Taxonomy" id="388357"/>
    <lineage>
        <taxon>Bacteria</taxon>
        <taxon>Bacillati</taxon>
        <taxon>Actinomycetota</taxon>
        <taxon>Actinomycetes</taxon>
        <taxon>Micrococcales</taxon>
        <taxon>Micrococcaceae</taxon>
        <taxon>Kocuria</taxon>
    </lineage>
</organism>
<name>A0A512II11_9MICC</name>
<dbReference type="RefSeq" id="WP_062733833.1">
    <property type="nucleotide sequence ID" value="NZ_BJZS01000120.1"/>
</dbReference>
<protein>
    <submittedName>
        <fullName evidence="1">Uncharacterized protein</fullName>
    </submittedName>
</protein>
<dbReference type="EMBL" id="BJZS01000120">
    <property type="protein sequence ID" value="GEO97340.1"/>
    <property type="molecule type" value="Genomic_DNA"/>
</dbReference>
<evidence type="ECO:0000313" key="1">
    <source>
        <dbReference type="EMBL" id="GEO97340.1"/>
    </source>
</evidence>
<proteinExistence type="predicted"/>
<accession>A0A512II11</accession>
<reference evidence="1 2" key="1">
    <citation type="submission" date="2019-07" db="EMBL/GenBank/DDBJ databases">
        <title>Whole genome shotgun sequence of Kocuria turfanensis NBRC 107627.</title>
        <authorList>
            <person name="Hosoyama A."/>
            <person name="Uohara A."/>
            <person name="Ohji S."/>
            <person name="Ichikawa N."/>
        </authorList>
    </citation>
    <scope>NUCLEOTIDE SEQUENCE [LARGE SCALE GENOMIC DNA]</scope>
    <source>
        <strain evidence="1 2">NBRC 107627</strain>
    </source>
</reference>
<keyword evidence="2" id="KW-1185">Reference proteome</keyword>
<dbReference type="AlphaFoldDB" id="A0A512II11"/>